<comment type="caution">
    <text evidence="2">The sequence shown here is derived from an EMBL/GenBank/DDBJ whole genome shotgun (WGS) entry which is preliminary data.</text>
</comment>
<gene>
    <name evidence="2" type="ORF">GOEFS_115_01070</name>
</gene>
<evidence type="ECO:0000259" key="1">
    <source>
        <dbReference type="PROSITE" id="PS50943"/>
    </source>
</evidence>
<dbReference type="Gene3D" id="1.10.260.40">
    <property type="entry name" value="lambda repressor-like DNA-binding domains"/>
    <property type="match status" value="1"/>
</dbReference>
<protein>
    <submittedName>
        <fullName evidence="2">Putative Xre family DNA binding protein</fullName>
    </submittedName>
</protein>
<proteinExistence type="predicted"/>
<keyword evidence="3" id="KW-1185">Reference proteome</keyword>
<dbReference type="SMART" id="SM00530">
    <property type="entry name" value="HTH_XRE"/>
    <property type="match status" value="1"/>
</dbReference>
<dbReference type="EMBL" id="BAEH01000115">
    <property type="protein sequence ID" value="GAB20467.1"/>
    <property type="molecule type" value="Genomic_DNA"/>
</dbReference>
<evidence type="ECO:0000313" key="3">
    <source>
        <dbReference type="Proteomes" id="UP000035034"/>
    </source>
</evidence>
<dbReference type="SUPFAM" id="SSF47413">
    <property type="entry name" value="lambda repressor-like DNA-binding domains"/>
    <property type="match status" value="1"/>
</dbReference>
<dbReference type="GO" id="GO:0003677">
    <property type="term" value="F:DNA binding"/>
    <property type="evidence" value="ECO:0007669"/>
    <property type="project" value="InterPro"/>
</dbReference>
<dbReference type="PROSITE" id="PS50943">
    <property type="entry name" value="HTH_CROC1"/>
    <property type="match status" value="1"/>
</dbReference>
<name>H0R5W6_9ACTN</name>
<dbReference type="STRING" id="1077974.GOEFS_115_01070"/>
<dbReference type="eggNOG" id="COG1396">
    <property type="taxonomic scope" value="Bacteria"/>
</dbReference>
<dbReference type="CDD" id="cd00093">
    <property type="entry name" value="HTH_XRE"/>
    <property type="match status" value="1"/>
</dbReference>
<dbReference type="RefSeq" id="WP_007319802.1">
    <property type="nucleotide sequence ID" value="NZ_BAEH01000115.1"/>
</dbReference>
<dbReference type="Pfam" id="PF13560">
    <property type="entry name" value="HTH_31"/>
    <property type="match status" value="1"/>
</dbReference>
<dbReference type="InterPro" id="IPR001387">
    <property type="entry name" value="Cro/C1-type_HTH"/>
</dbReference>
<reference evidence="2 3" key="1">
    <citation type="submission" date="2011-12" db="EMBL/GenBank/DDBJ databases">
        <title>Whole genome shotgun sequence of Gordonia effusa NBRC 100432.</title>
        <authorList>
            <person name="Yoshida I."/>
            <person name="Takarada H."/>
            <person name="Hosoyama A."/>
            <person name="Tsuchikane K."/>
            <person name="Katsumata H."/>
            <person name="Yamazaki S."/>
            <person name="Fujita N."/>
        </authorList>
    </citation>
    <scope>NUCLEOTIDE SEQUENCE [LARGE SCALE GENOMIC DNA]</scope>
    <source>
        <strain evidence="2 3">NBRC 100432</strain>
    </source>
</reference>
<evidence type="ECO:0000313" key="2">
    <source>
        <dbReference type="EMBL" id="GAB20467.1"/>
    </source>
</evidence>
<organism evidence="2 3">
    <name type="scientific">Gordonia effusa NBRC 100432</name>
    <dbReference type="NCBI Taxonomy" id="1077974"/>
    <lineage>
        <taxon>Bacteria</taxon>
        <taxon>Bacillati</taxon>
        <taxon>Actinomycetota</taxon>
        <taxon>Actinomycetes</taxon>
        <taxon>Mycobacteriales</taxon>
        <taxon>Gordoniaceae</taxon>
        <taxon>Gordonia</taxon>
    </lineage>
</organism>
<dbReference type="Proteomes" id="UP000035034">
    <property type="component" value="Unassembled WGS sequence"/>
</dbReference>
<dbReference type="OrthoDB" id="4559617at2"/>
<sequence length="106" mass="11940">MPDRVRGSLEWDTYAFSFGHRLATVRRERGLSQEALAFASGMHRNQVSNLERGVSNREPGISDPLLSTVYRLARALNVPPSYLLPDIDQAVQERSPEQGRMSRSRG</sequence>
<dbReference type="InterPro" id="IPR010982">
    <property type="entry name" value="Lambda_DNA-bd_dom_sf"/>
</dbReference>
<accession>H0R5W6</accession>
<feature type="domain" description="HTH cro/C1-type" evidence="1">
    <location>
        <begin position="22"/>
        <end position="83"/>
    </location>
</feature>
<dbReference type="AlphaFoldDB" id="H0R5W6"/>